<dbReference type="AlphaFoldDB" id="A0A9X2INK7"/>
<dbReference type="GO" id="GO:0004222">
    <property type="term" value="F:metalloendopeptidase activity"/>
    <property type="evidence" value="ECO:0007669"/>
    <property type="project" value="TreeGrafter"/>
</dbReference>
<feature type="transmembrane region" description="Helical" evidence="2">
    <location>
        <begin position="26"/>
        <end position="46"/>
    </location>
</feature>
<reference evidence="4" key="1">
    <citation type="submission" date="2022-05" db="EMBL/GenBank/DDBJ databases">
        <title>Comparative Genomics of Spacecraft Associated Microbes.</title>
        <authorList>
            <person name="Tran M.T."/>
            <person name="Wright A."/>
            <person name="Seuylemezian A."/>
            <person name="Eisen J."/>
            <person name="Coil D."/>
        </authorList>
    </citation>
    <scope>NUCLEOTIDE SEQUENCE</scope>
    <source>
        <strain evidence="4">214.1.1</strain>
    </source>
</reference>
<sequence length="290" mass="31767">MKKEENQRSSKSEAKINIQRLLKKRWVVPALYLIAAAGVLSSVFFLQGQDESALPEDNMEVTEGEQGTNPYGENAIEVTSSQEIVRMPVEEEANVTIVGQFYDVNASEEEQQEALVYYNNTYYQNKGIDLAHVEGEAFPVVASLSGTVVRADKDELLGYVVEISHDDGVVTHYHSLGSLEVEEGAIVQQGDVLGEAGRSIYNEDAGIHVHFEIRQDGVAVNPNDIFQQPIDAIKDAASKDEEEQPAEDAPAEGDQPADGDENEADAADDEGEQPEEGLPLEDENTDNTQE</sequence>
<dbReference type="Gene3D" id="2.70.70.10">
    <property type="entry name" value="Glucose Permease (Domain IIA)"/>
    <property type="match status" value="1"/>
</dbReference>
<feature type="region of interest" description="Disordered" evidence="1">
    <location>
        <begin position="234"/>
        <end position="290"/>
    </location>
</feature>
<evidence type="ECO:0000256" key="2">
    <source>
        <dbReference type="SAM" id="Phobius"/>
    </source>
</evidence>
<evidence type="ECO:0000259" key="3">
    <source>
        <dbReference type="Pfam" id="PF01551"/>
    </source>
</evidence>
<dbReference type="RefSeq" id="WP_251223081.1">
    <property type="nucleotide sequence ID" value="NZ_JAMBOL010000006.1"/>
</dbReference>
<keyword evidence="2" id="KW-0472">Membrane</keyword>
<dbReference type="Pfam" id="PF01551">
    <property type="entry name" value="Peptidase_M23"/>
    <property type="match status" value="1"/>
</dbReference>
<keyword evidence="2" id="KW-0812">Transmembrane</keyword>
<keyword evidence="5" id="KW-1185">Reference proteome</keyword>
<dbReference type="InterPro" id="IPR011055">
    <property type="entry name" value="Dup_hybrid_motif"/>
</dbReference>
<organism evidence="4 5">
    <name type="scientific">Halalkalibacter oceani</name>
    <dbReference type="NCBI Taxonomy" id="1653776"/>
    <lineage>
        <taxon>Bacteria</taxon>
        <taxon>Bacillati</taxon>
        <taxon>Bacillota</taxon>
        <taxon>Bacilli</taxon>
        <taxon>Bacillales</taxon>
        <taxon>Bacillaceae</taxon>
        <taxon>Halalkalibacter</taxon>
    </lineage>
</organism>
<dbReference type="PANTHER" id="PTHR21666:SF291">
    <property type="entry name" value="STAGE II SPORULATION PROTEIN Q"/>
    <property type="match status" value="1"/>
</dbReference>
<evidence type="ECO:0000313" key="4">
    <source>
        <dbReference type="EMBL" id="MCM3714290.1"/>
    </source>
</evidence>
<dbReference type="CDD" id="cd12797">
    <property type="entry name" value="M23_peptidase"/>
    <property type="match status" value="1"/>
</dbReference>
<dbReference type="PANTHER" id="PTHR21666">
    <property type="entry name" value="PEPTIDASE-RELATED"/>
    <property type="match status" value="1"/>
</dbReference>
<dbReference type="Proteomes" id="UP001139179">
    <property type="component" value="Unassembled WGS sequence"/>
</dbReference>
<accession>A0A9X2INK7</accession>
<dbReference type="InterPro" id="IPR050570">
    <property type="entry name" value="Cell_wall_metabolism_enzyme"/>
</dbReference>
<dbReference type="InterPro" id="IPR016047">
    <property type="entry name" value="M23ase_b-sheet_dom"/>
</dbReference>
<dbReference type="SUPFAM" id="SSF51261">
    <property type="entry name" value="Duplicated hybrid motif"/>
    <property type="match status" value="1"/>
</dbReference>
<dbReference type="EMBL" id="JAMBOL010000006">
    <property type="protein sequence ID" value="MCM3714290.1"/>
    <property type="molecule type" value="Genomic_DNA"/>
</dbReference>
<keyword evidence="2" id="KW-1133">Transmembrane helix</keyword>
<feature type="compositionally biased region" description="Acidic residues" evidence="1">
    <location>
        <begin position="240"/>
        <end position="290"/>
    </location>
</feature>
<comment type="caution">
    <text evidence="4">The sequence shown here is derived from an EMBL/GenBank/DDBJ whole genome shotgun (WGS) entry which is preliminary data.</text>
</comment>
<evidence type="ECO:0000256" key="1">
    <source>
        <dbReference type="SAM" id="MobiDB-lite"/>
    </source>
</evidence>
<protein>
    <submittedName>
        <fullName evidence="4">M23 family metallopeptidase</fullName>
    </submittedName>
</protein>
<evidence type="ECO:0000313" key="5">
    <source>
        <dbReference type="Proteomes" id="UP001139179"/>
    </source>
</evidence>
<name>A0A9X2INK7_9BACI</name>
<proteinExistence type="predicted"/>
<gene>
    <name evidence="4" type="ORF">M3202_09345</name>
</gene>
<feature type="domain" description="M23ase beta-sheet core" evidence="3">
    <location>
        <begin position="124"/>
        <end position="222"/>
    </location>
</feature>